<dbReference type="GO" id="GO:0000398">
    <property type="term" value="P:mRNA splicing, via spliceosome"/>
    <property type="evidence" value="ECO:0007669"/>
    <property type="project" value="TreeGrafter"/>
</dbReference>
<proteinExistence type="predicted"/>
<reference evidence="2" key="1">
    <citation type="submission" date="2019-10" db="EMBL/GenBank/DDBJ databases">
        <title>The sequence and de novo assembly of the wild yak genome.</title>
        <authorList>
            <person name="Liu Y."/>
        </authorList>
    </citation>
    <scope>NUCLEOTIDE SEQUENCE [LARGE SCALE GENOMIC DNA]</scope>
    <source>
        <strain evidence="2">WY2019</strain>
    </source>
</reference>
<evidence type="ECO:0008006" key="4">
    <source>
        <dbReference type="Google" id="ProtNLM"/>
    </source>
</evidence>
<dbReference type="SUPFAM" id="SSF54928">
    <property type="entry name" value="RNA-binding domain, RBD"/>
    <property type="match status" value="1"/>
</dbReference>
<gene>
    <name evidence="2" type="ORF">E5288_WYG013794</name>
</gene>
<dbReference type="PANTHER" id="PTHR48026">
    <property type="entry name" value="HOMOLOGOUS TO DROSOPHILA SQD (SQUID) PROTEIN"/>
    <property type="match status" value="1"/>
</dbReference>
<dbReference type="Proteomes" id="UP000322234">
    <property type="component" value="Unassembled WGS sequence"/>
</dbReference>
<organism evidence="2 3">
    <name type="scientific">Bos mutus</name>
    <name type="common">wild yak</name>
    <dbReference type="NCBI Taxonomy" id="72004"/>
    <lineage>
        <taxon>Eukaryota</taxon>
        <taxon>Metazoa</taxon>
        <taxon>Chordata</taxon>
        <taxon>Craniata</taxon>
        <taxon>Vertebrata</taxon>
        <taxon>Euteleostomi</taxon>
        <taxon>Mammalia</taxon>
        <taxon>Eutheria</taxon>
        <taxon>Laurasiatheria</taxon>
        <taxon>Artiodactyla</taxon>
        <taxon>Ruminantia</taxon>
        <taxon>Pecora</taxon>
        <taxon>Bovidae</taxon>
        <taxon>Bovinae</taxon>
        <taxon>Bos</taxon>
    </lineage>
</organism>
<dbReference type="GO" id="GO:0071013">
    <property type="term" value="C:catalytic step 2 spliceosome"/>
    <property type="evidence" value="ECO:0007669"/>
    <property type="project" value="TreeGrafter"/>
</dbReference>
<dbReference type="GO" id="GO:0003730">
    <property type="term" value="F:mRNA 3'-UTR binding"/>
    <property type="evidence" value="ECO:0007669"/>
    <property type="project" value="TreeGrafter"/>
</dbReference>
<dbReference type="InterPro" id="IPR035979">
    <property type="entry name" value="RBD_domain_sf"/>
</dbReference>
<dbReference type="AlphaFoldDB" id="A0A6B0QXE6"/>
<keyword evidence="1" id="KW-0694">RNA-binding</keyword>
<keyword evidence="3" id="KW-1185">Reference proteome</keyword>
<dbReference type="EMBL" id="VBQZ03000003">
    <property type="protein sequence ID" value="MXQ80003.1"/>
    <property type="molecule type" value="Genomic_DNA"/>
</dbReference>
<dbReference type="PANTHER" id="PTHR48026:SF2">
    <property type="entry name" value="HETEROGENEOUS NUCLEAR RIBONUCLEOPROTEIN A1-RELATED"/>
    <property type="match status" value="1"/>
</dbReference>
<evidence type="ECO:0000256" key="1">
    <source>
        <dbReference type="ARBA" id="ARBA00022884"/>
    </source>
</evidence>
<comment type="caution">
    <text evidence="2">The sequence shown here is derived from an EMBL/GenBank/DDBJ whole genome shotgun (WGS) entry which is preliminary data.</text>
</comment>
<protein>
    <recommendedName>
        <fullName evidence="4">RRM domain-containing protein</fullName>
    </recommendedName>
</protein>
<evidence type="ECO:0000313" key="3">
    <source>
        <dbReference type="Proteomes" id="UP000322234"/>
    </source>
</evidence>
<evidence type="ECO:0000313" key="2">
    <source>
        <dbReference type="EMBL" id="MXQ80003.1"/>
    </source>
</evidence>
<accession>A0A6B0QXE6</accession>
<name>A0A6B0QXE6_9CETA</name>
<sequence length="103" mass="11723">MGNAHRLCGDEGFKHQALQKLRACHVYHGGEGGCGHEGEATQGDGRVVEPNGRLKRRFSKTWCPLNCEKKIFMGGTKEDTEEHYLRDYFEPYGETEVFEIMTD</sequence>